<dbReference type="InterPro" id="IPR004919">
    <property type="entry name" value="GmrSD_N"/>
</dbReference>
<dbReference type="AlphaFoldDB" id="A0A1G7A0E3"/>
<feature type="domain" description="RAMA" evidence="2">
    <location>
        <begin position="603"/>
        <end position="696"/>
    </location>
</feature>
<feature type="domain" description="GmrSD restriction endonucleases N-terminal" evidence="1">
    <location>
        <begin position="13"/>
        <end position="226"/>
    </location>
</feature>
<accession>A0A1G7A0E3</accession>
<dbReference type="Pfam" id="PF03235">
    <property type="entry name" value="GmrSD_N"/>
    <property type="match status" value="1"/>
</dbReference>
<protein>
    <recommendedName>
        <fullName evidence="5">DUF262 domain-containing protein</fullName>
    </recommendedName>
</protein>
<dbReference type="InterPro" id="IPR040843">
    <property type="entry name" value="RAMA"/>
</dbReference>
<dbReference type="EMBL" id="FMZK01000016">
    <property type="protein sequence ID" value="SDE07535.1"/>
    <property type="molecule type" value="Genomic_DNA"/>
</dbReference>
<evidence type="ECO:0008006" key="5">
    <source>
        <dbReference type="Google" id="ProtNLM"/>
    </source>
</evidence>
<dbReference type="RefSeq" id="WP_055571445.1">
    <property type="nucleotide sequence ID" value="NZ_FMZK01000016.1"/>
</dbReference>
<keyword evidence="4" id="KW-1185">Reference proteome</keyword>
<name>A0A1G7A0E3_9ACTN</name>
<dbReference type="STRING" id="67344.SAMN05216505_11689"/>
<dbReference type="PANTHER" id="PTHR37292">
    <property type="entry name" value="VNG6097C"/>
    <property type="match status" value="1"/>
</dbReference>
<organism evidence="3 4">
    <name type="scientific">Streptomyces prasinopilosus</name>
    <dbReference type="NCBI Taxonomy" id="67344"/>
    <lineage>
        <taxon>Bacteria</taxon>
        <taxon>Bacillati</taxon>
        <taxon>Actinomycetota</taxon>
        <taxon>Actinomycetes</taxon>
        <taxon>Kitasatosporales</taxon>
        <taxon>Streptomycetaceae</taxon>
        <taxon>Streptomyces</taxon>
    </lineage>
</organism>
<dbReference type="Pfam" id="PF18755">
    <property type="entry name" value="RAMA"/>
    <property type="match status" value="1"/>
</dbReference>
<dbReference type="PANTHER" id="PTHR37292:SF2">
    <property type="entry name" value="DUF262 DOMAIN-CONTAINING PROTEIN"/>
    <property type="match status" value="1"/>
</dbReference>
<gene>
    <name evidence="3" type="ORF">SAMN05216505_11689</name>
</gene>
<reference evidence="4" key="1">
    <citation type="submission" date="2016-10" db="EMBL/GenBank/DDBJ databases">
        <authorList>
            <person name="Varghese N."/>
            <person name="Submissions S."/>
        </authorList>
    </citation>
    <scope>NUCLEOTIDE SEQUENCE [LARGE SCALE GENOMIC DNA]</scope>
    <source>
        <strain evidence="4">CGMCC 4.3504</strain>
    </source>
</reference>
<evidence type="ECO:0000313" key="3">
    <source>
        <dbReference type="EMBL" id="SDE07535.1"/>
    </source>
</evidence>
<evidence type="ECO:0000313" key="4">
    <source>
        <dbReference type="Proteomes" id="UP000182100"/>
    </source>
</evidence>
<evidence type="ECO:0000259" key="1">
    <source>
        <dbReference type="Pfam" id="PF03235"/>
    </source>
</evidence>
<evidence type="ECO:0000259" key="2">
    <source>
        <dbReference type="Pfam" id="PF18755"/>
    </source>
</evidence>
<dbReference type="Proteomes" id="UP000182100">
    <property type="component" value="Unassembled WGS sequence"/>
</dbReference>
<sequence>MATVLFKDTTHQVADLITDIRRGEIALPDLQRPYVWQPAKARELFDSMYKGFPVGYLLFWETGIEPGARQIGEGAKPEAARRLIVDGQQRLTSLFAVMTGTPVLREDYRTTHVRIAFRPSDDTFAVTDAAIEKDPEYLPDISVLWDTATGRRKVIRDFLARLNDKRPLTEAEEDRIQDALDRLHDLESYPFKGVVLSADIDEEQVAEIFVRINSEGVKLDQADFILTLTSVFWEGGRRALEEFCRQSRTPALHGASPFNWYIKPKPPQLLRAVAAVGLDSAVLKQVYATLRGRDASGKLSPQQREARFEQLQQAQQHVLDLQHWHEFFLCLERAGFRGEKMISSQNALLYSYALWLIGRVRYDVPLDRLRSVIARWFFMAQLTGRYTGSVESQMEHDLALLREIPHGDADGYTTTLDRVVRETLTSDFWTITLPNTLNSSAAKSPALLAYIAALNILDADVLLSDVKVRTRLDPAVLARKGVERHHLFPRKYLQNSLGITTSARINQIANMALLEWSDNIAISDRAPAQYWPAQPAAKGLPADVLARQRYLHALPDDWPSMDYDAFLTARRVLMAQVVRGAFGQLESDSYRPVYNAPTVVPEQRTASMLPSRRIKLSELLDAGLISAGTVLTPAWEEYGQVAAVDDQGRIRLDGQIHDTPSGAANAVGAGTNGWTFWLADTPEGQVSLADLRAALSEEI</sequence>
<proteinExistence type="predicted"/>